<dbReference type="PANTHER" id="PTHR46306">
    <property type="entry name" value="BTB/POZ DOMAIN-CONTAINING PROTEIN 9"/>
    <property type="match status" value="1"/>
</dbReference>
<gene>
    <name evidence="2" type="ORF">Glove_264g25</name>
</gene>
<dbReference type="InterPro" id="IPR011333">
    <property type="entry name" value="SKP1/BTB/POZ_sf"/>
</dbReference>
<reference evidence="2 3" key="1">
    <citation type="submission" date="2018-08" db="EMBL/GenBank/DDBJ databases">
        <title>Genome and evolution of the arbuscular mycorrhizal fungus Diversispora epigaea (formerly Glomus versiforme) and its bacterial endosymbionts.</title>
        <authorList>
            <person name="Sun X."/>
            <person name="Fei Z."/>
            <person name="Harrison M."/>
        </authorList>
    </citation>
    <scope>NUCLEOTIDE SEQUENCE [LARGE SCALE GENOMIC DNA]</scope>
    <source>
        <strain evidence="2 3">IT104</strain>
    </source>
</reference>
<dbReference type="SUPFAM" id="SSF54695">
    <property type="entry name" value="POZ domain"/>
    <property type="match status" value="1"/>
</dbReference>
<feature type="domain" description="BTB" evidence="1">
    <location>
        <begin position="7"/>
        <end position="75"/>
    </location>
</feature>
<dbReference type="Pfam" id="PF00651">
    <property type="entry name" value="BTB"/>
    <property type="match status" value="1"/>
</dbReference>
<evidence type="ECO:0000313" key="2">
    <source>
        <dbReference type="EMBL" id="RHZ70965.1"/>
    </source>
</evidence>
<evidence type="ECO:0000259" key="1">
    <source>
        <dbReference type="PROSITE" id="PS50097"/>
    </source>
</evidence>
<protein>
    <recommendedName>
        <fullName evidence="1">BTB domain-containing protein</fullName>
    </recommendedName>
</protein>
<proteinExistence type="predicted"/>
<dbReference type="GO" id="GO:0005737">
    <property type="term" value="C:cytoplasm"/>
    <property type="evidence" value="ECO:0007669"/>
    <property type="project" value="TreeGrafter"/>
</dbReference>
<organism evidence="2 3">
    <name type="scientific">Diversispora epigaea</name>
    <dbReference type="NCBI Taxonomy" id="1348612"/>
    <lineage>
        <taxon>Eukaryota</taxon>
        <taxon>Fungi</taxon>
        <taxon>Fungi incertae sedis</taxon>
        <taxon>Mucoromycota</taxon>
        <taxon>Glomeromycotina</taxon>
        <taxon>Glomeromycetes</taxon>
        <taxon>Diversisporales</taxon>
        <taxon>Diversisporaceae</taxon>
        <taxon>Diversispora</taxon>
    </lineage>
</organism>
<comment type="caution">
    <text evidence="2">The sequence shown here is derived from an EMBL/GenBank/DDBJ whole genome shotgun (WGS) entry which is preliminary data.</text>
</comment>
<accession>A0A397I5W3</accession>
<dbReference type="PANTHER" id="PTHR46306:SF1">
    <property type="entry name" value="BTB_POZ DOMAIN-CONTAINING PROTEIN 9"/>
    <property type="match status" value="1"/>
</dbReference>
<dbReference type="AlphaFoldDB" id="A0A397I5W3"/>
<dbReference type="Proteomes" id="UP000266861">
    <property type="component" value="Unassembled WGS sequence"/>
</dbReference>
<dbReference type="InterPro" id="IPR052407">
    <property type="entry name" value="BTB_POZ_domain_cont_9"/>
</dbReference>
<dbReference type="EMBL" id="PQFF01000241">
    <property type="protein sequence ID" value="RHZ70965.1"/>
    <property type="molecule type" value="Genomic_DNA"/>
</dbReference>
<name>A0A397I5W3_9GLOM</name>
<evidence type="ECO:0000313" key="3">
    <source>
        <dbReference type="Proteomes" id="UP000266861"/>
    </source>
</evidence>
<dbReference type="CDD" id="cd18186">
    <property type="entry name" value="BTB_POZ_ZBTB_KLHL-like"/>
    <property type="match status" value="1"/>
</dbReference>
<sequence>MQLRVISEGTMMENNEKSFTAHSNILKCRSPYFRKELENIQPNKNNIKTIKSNVSIQNLYIILKYIYGGIFNLENKQTRFIFDLMLTANEFELKKLFSLILKLLESYCNHIIAKHPDLIFDSSDFTSLPESALVSILKRDDLQTEEVKIWDYVIKWEISQNPTLPTNLEEWSKENFFTLKTTLLQLLPLILPDQPVKSNILPARSVLVTESPPHTKEPLSTIIFEEYAAEISTWIDRKTINYSTTNIPYKFELILSGTRDRFDPQTFWNICHGYAKTVVVIKVKRTGEILGGCMGTVKNSILSRVKRPEKAIWYRCKEQR</sequence>
<dbReference type="Gene3D" id="1.25.40.420">
    <property type="match status" value="1"/>
</dbReference>
<dbReference type="OrthoDB" id="25620at2759"/>
<dbReference type="Gene3D" id="3.30.710.10">
    <property type="entry name" value="Potassium Channel Kv1.1, Chain A"/>
    <property type="match status" value="1"/>
</dbReference>
<dbReference type="PROSITE" id="PS50097">
    <property type="entry name" value="BTB"/>
    <property type="match status" value="1"/>
</dbReference>
<dbReference type="SMART" id="SM00225">
    <property type="entry name" value="BTB"/>
    <property type="match status" value="1"/>
</dbReference>
<dbReference type="InterPro" id="IPR000210">
    <property type="entry name" value="BTB/POZ_dom"/>
</dbReference>
<keyword evidence="3" id="KW-1185">Reference proteome</keyword>